<dbReference type="SMART" id="SM01144">
    <property type="entry name" value="DTW"/>
    <property type="match status" value="1"/>
</dbReference>
<keyword evidence="6" id="KW-0949">S-adenosyl-L-methionine</keyword>
<keyword evidence="8" id="KW-0539">Nucleus</keyword>
<evidence type="ECO:0000256" key="3">
    <source>
        <dbReference type="ARBA" id="ARBA00012386"/>
    </source>
</evidence>
<evidence type="ECO:0000313" key="13">
    <source>
        <dbReference type="Proteomes" id="UP000626109"/>
    </source>
</evidence>
<dbReference type="InterPro" id="IPR038630">
    <property type="entry name" value="L24e/L24_sf"/>
</dbReference>
<dbReference type="GO" id="GO:0016432">
    <property type="term" value="F:tRNA-uridine aminocarboxypropyltransferase activity"/>
    <property type="evidence" value="ECO:0007669"/>
    <property type="project" value="UniProtKB-EC"/>
</dbReference>
<protein>
    <recommendedName>
        <fullName evidence="3">tRNA-uridine aminocarboxypropyltransferase</fullName>
        <ecNumber evidence="3">2.5.1.25</ecNumber>
    </recommendedName>
</protein>
<evidence type="ECO:0000256" key="4">
    <source>
        <dbReference type="ARBA" id="ARBA00022517"/>
    </source>
</evidence>
<organism evidence="12 13">
    <name type="scientific">Polarella glacialis</name>
    <name type="common">Dinoflagellate</name>
    <dbReference type="NCBI Taxonomy" id="89957"/>
    <lineage>
        <taxon>Eukaryota</taxon>
        <taxon>Sar</taxon>
        <taxon>Alveolata</taxon>
        <taxon>Dinophyceae</taxon>
        <taxon>Suessiales</taxon>
        <taxon>Suessiaceae</taxon>
        <taxon>Polarella</taxon>
    </lineage>
</organism>
<dbReference type="GO" id="GO:0003735">
    <property type="term" value="F:structural constituent of ribosome"/>
    <property type="evidence" value="ECO:0007669"/>
    <property type="project" value="InterPro"/>
</dbReference>
<feature type="domain" description="DTW" evidence="11">
    <location>
        <begin position="246"/>
        <end position="434"/>
    </location>
</feature>
<accession>A0A813LHA0</accession>
<dbReference type="EC" id="2.5.1.25" evidence="3"/>
<comment type="subcellular location">
    <subcellularLocation>
        <location evidence="1">Nucleus</location>
    </subcellularLocation>
</comment>
<dbReference type="SMART" id="SM00746">
    <property type="entry name" value="TRASH"/>
    <property type="match status" value="1"/>
</dbReference>
<dbReference type="EMBL" id="CAJNNW010035498">
    <property type="protein sequence ID" value="CAE8728079.1"/>
    <property type="molecule type" value="Genomic_DNA"/>
</dbReference>
<dbReference type="GO" id="GO:0042273">
    <property type="term" value="P:ribosomal large subunit biogenesis"/>
    <property type="evidence" value="ECO:0007669"/>
    <property type="project" value="TreeGrafter"/>
</dbReference>
<dbReference type="InterPro" id="IPR023442">
    <property type="entry name" value="Ribosomal_eL24_CS"/>
</dbReference>
<sequence length="434" mass="49196">MRIEKCWFCSSNIYPGHGIMFIRNDCKTFRFCRSKCHKHFKMKHNPRRLKWTKAYRRAHGKEMVVDSTFNFEKKRLTPTRYNRNLMVKTVQAMQIVDRIRTVRKERFHKARLAAQLRNRVTTAQKEIAKGAHLLEGPSKEKALAYQKEFAGSTKAKSRLKVKVEKKSAGGSMEIEEVPVAWLFNVSPQTDIPIDRFDRRRCSKPVTVNGVQRFTPSRAFAQSAANSSSENPACYLGQERKRAWASSPEKARAVSAELSKTQLRLKVYVLMHHVELSQRRASNTAKLLLQFGAELLAWGVQEHDERLERLISEDLEGTVVLFPSKDAVQARELGAQAAMQVRQVVVLDGGWRETSRMNNGISPEVVRCVVDSASRAELGGTRKYAGGCDGHVQTAAAFVTLLRELGEEESEISAVRDGLAHFLSCYEAQINRSKT</sequence>
<dbReference type="FunFam" id="2.30.170.20:FF:000001">
    <property type="entry name" value="probable ribosome biogenesis protein RLP24"/>
    <property type="match status" value="1"/>
</dbReference>
<dbReference type="InterPro" id="IPR000988">
    <property type="entry name" value="Ribosomal_eL24-rel_N"/>
</dbReference>
<dbReference type="AlphaFoldDB" id="A0A813LHA0"/>
<name>A0A813LHA0_POLGL</name>
<gene>
    <name evidence="12" type="ORF">PGLA2088_LOCUS45008</name>
</gene>
<dbReference type="Gene3D" id="2.30.170.20">
    <property type="entry name" value="Ribosomal protein L24e"/>
    <property type="match status" value="1"/>
</dbReference>
<evidence type="ECO:0000256" key="5">
    <source>
        <dbReference type="ARBA" id="ARBA00022679"/>
    </source>
</evidence>
<dbReference type="InterPro" id="IPR056366">
    <property type="entry name" value="Ribosomal_eL24"/>
</dbReference>
<dbReference type="GO" id="GO:0008033">
    <property type="term" value="P:tRNA processing"/>
    <property type="evidence" value="ECO:0007669"/>
    <property type="project" value="UniProtKB-KW"/>
</dbReference>
<keyword evidence="5" id="KW-0808">Transferase</keyword>
<evidence type="ECO:0000256" key="2">
    <source>
        <dbReference type="ARBA" id="ARBA00005647"/>
    </source>
</evidence>
<evidence type="ECO:0000256" key="1">
    <source>
        <dbReference type="ARBA" id="ARBA00004123"/>
    </source>
</evidence>
<evidence type="ECO:0000256" key="9">
    <source>
        <dbReference type="ARBA" id="ARBA00048718"/>
    </source>
</evidence>
<dbReference type="SUPFAM" id="SSF57716">
    <property type="entry name" value="Glucocorticoid receptor-like (DNA-binding domain)"/>
    <property type="match status" value="1"/>
</dbReference>
<evidence type="ECO:0000256" key="7">
    <source>
        <dbReference type="ARBA" id="ARBA00022694"/>
    </source>
</evidence>
<reference evidence="12" key="1">
    <citation type="submission" date="2021-02" db="EMBL/GenBank/DDBJ databases">
        <authorList>
            <person name="Dougan E. K."/>
            <person name="Rhodes N."/>
            <person name="Thang M."/>
            <person name="Chan C."/>
        </authorList>
    </citation>
    <scope>NUCLEOTIDE SEQUENCE</scope>
</reference>
<evidence type="ECO:0000259" key="10">
    <source>
        <dbReference type="SMART" id="SM00746"/>
    </source>
</evidence>
<evidence type="ECO:0000313" key="12">
    <source>
        <dbReference type="EMBL" id="CAE8728079.1"/>
    </source>
</evidence>
<comment type="similarity">
    <text evidence="2">Belongs to the eukaryotic ribosomal protein eL24 family.</text>
</comment>
<dbReference type="GO" id="GO:0005730">
    <property type="term" value="C:nucleolus"/>
    <property type="evidence" value="ECO:0007669"/>
    <property type="project" value="TreeGrafter"/>
</dbReference>
<keyword evidence="7" id="KW-0819">tRNA processing</keyword>
<dbReference type="Pfam" id="PF01246">
    <property type="entry name" value="Ribosomal_L24e"/>
    <property type="match status" value="1"/>
</dbReference>
<proteinExistence type="inferred from homology"/>
<evidence type="ECO:0000256" key="8">
    <source>
        <dbReference type="ARBA" id="ARBA00023242"/>
    </source>
</evidence>
<evidence type="ECO:0000256" key="6">
    <source>
        <dbReference type="ARBA" id="ARBA00022691"/>
    </source>
</evidence>
<keyword evidence="4" id="KW-0690">Ribosome biogenesis</keyword>
<dbReference type="Proteomes" id="UP000626109">
    <property type="component" value="Unassembled WGS sequence"/>
</dbReference>
<dbReference type="InterPro" id="IPR011017">
    <property type="entry name" value="TRASH_dom"/>
</dbReference>
<dbReference type="PANTHER" id="PTHR10792:SF8">
    <property type="entry name" value="RIBOSOME BIOGENESIS PROTEIN RLP24-RELATED"/>
    <property type="match status" value="1"/>
</dbReference>
<evidence type="ECO:0000259" key="11">
    <source>
        <dbReference type="SMART" id="SM01144"/>
    </source>
</evidence>
<dbReference type="PROSITE" id="PS01073">
    <property type="entry name" value="RIBOSOMAL_L24E"/>
    <property type="match status" value="1"/>
</dbReference>
<comment type="caution">
    <text evidence="12">The sequence shown here is derived from an EMBL/GenBank/DDBJ whole genome shotgun (WGS) entry which is preliminary data.</text>
</comment>
<feature type="domain" description="TRASH" evidence="10">
    <location>
        <begin position="6"/>
        <end position="44"/>
    </location>
</feature>
<dbReference type="PANTHER" id="PTHR10792">
    <property type="entry name" value="60S RIBOSOMAL PROTEIN L24"/>
    <property type="match status" value="1"/>
</dbReference>
<dbReference type="Pfam" id="PF03942">
    <property type="entry name" value="DTW"/>
    <property type="match status" value="1"/>
</dbReference>
<dbReference type="CDD" id="cd00472">
    <property type="entry name" value="Ribosomal_L24e_L24"/>
    <property type="match status" value="1"/>
</dbReference>
<comment type="catalytic activity">
    <reaction evidence="9">
        <text>a uridine in tRNA + S-adenosyl-L-methionine = a 3-[(3S)-3-amino-3-carboxypropyl]uridine in tRNA + S-methyl-5'-thioadenosine + H(+)</text>
        <dbReference type="Rhea" id="RHEA:62432"/>
        <dbReference type="Rhea" id="RHEA-COMP:13339"/>
        <dbReference type="Rhea" id="RHEA-COMP:16092"/>
        <dbReference type="ChEBI" id="CHEBI:15378"/>
        <dbReference type="ChEBI" id="CHEBI:17509"/>
        <dbReference type="ChEBI" id="CHEBI:59789"/>
        <dbReference type="ChEBI" id="CHEBI:65315"/>
        <dbReference type="ChEBI" id="CHEBI:82930"/>
        <dbReference type="EC" id="2.5.1.25"/>
    </reaction>
</comment>
<dbReference type="InterPro" id="IPR005636">
    <property type="entry name" value="DTW"/>
</dbReference>